<comment type="caution">
    <text evidence="2">The sequence shown here is derived from an EMBL/GenBank/DDBJ whole genome shotgun (WGS) entry which is preliminary data.</text>
</comment>
<evidence type="ECO:0000313" key="2">
    <source>
        <dbReference type="EMBL" id="MFB5191148.1"/>
    </source>
</evidence>
<protein>
    <submittedName>
        <fullName evidence="2">DUF2273 domain-containing protein</fullName>
    </submittedName>
</protein>
<evidence type="ECO:0000256" key="1">
    <source>
        <dbReference type="SAM" id="Phobius"/>
    </source>
</evidence>
<accession>A0ABV5AG42</accession>
<dbReference type="Pfam" id="PF10031">
    <property type="entry name" value="DUF2273"/>
    <property type="match status" value="1"/>
</dbReference>
<gene>
    <name evidence="2" type="ORF">KKP3000_004652</name>
</gene>
<dbReference type="EMBL" id="JBDXSU010000009">
    <property type="protein sequence ID" value="MFB5191148.1"/>
    <property type="molecule type" value="Genomic_DNA"/>
</dbReference>
<sequence length="76" mass="9011">MSFIRRALGWFVGLPRRYHGVACACLFWLFWMIFGFWRTLLLLVLAGIGYVVGRILEENQSWRALLDKLLSERFTE</sequence>
<evidence type="ECO:0000313" key="3">
    <source>
        <dbReference type="Proteomes" id="UP001579974"/>
    </source>
</evidence>
<reference evidence="2 3" key="1">
    <citation type="journal article" date="2024" name="Int. J. Mol. Sci.">
        <title>Exploration of Alicyclobacillus spp. Genome in Search of Antibiotic Resistance.</title>
        <authorList>
            <person name="Bucka-Kolendo J."/>
            <person name="Kiousi D.E."/>
            <person name="Dekowska A."/>
            <person name="Mikolajczuk-Szczyrba A."/>
            <person name="Karadedos D.M."/>
            <person name="Michael P."/>
            <person name="Galanis A."/>
            <person name="Sokolowska B."/>
        </authorList>
    </citation>
    <scope>NUCLEOTIDE SEQUENCE [LARGE SCALE GENOMIC DNA]</scope>
    <source>
        <strain evidence="2 3">KKP 3000</strain>
    </source>
</reference>
<dbReference type="InterPro" id="IPR018730">
    <property type="entry name" value="DUF2273"/>
</dbReference>
<feature type="transmembrane region" description="Helical" evidence="1">
    <location>
        <begin position="21"/>
        <end position="52"/>
    </location>
</feature>
<keyword evidence="1" id="KW-1133">Transmembrane helix</keyword>
<keyword evidence="3" id="KW-1185">Reference proteome</keyword>
<proteinExistence type="predicted"/>
<dbReference type="RefSeq" id="WP_275476602.1">
    <property type="nucleotide sequence ID" value="NZ_CP162940.1"/>
</dbReference>
<name>A0ABV5AG42_9BACL</name>
<keyword evidence="1" id="KW-0472">Membrane</keyword>
<organism evidence="2 3">
    <name type="scientific">Alicyclobacillus fastidiosus</name>
    <dbReference type="NCBI Taxonomy" id="392011"/>
    <lineage>
        <taxon>Bacteria</taxon>
        <taxon>Bacillati</taxon>
        <taxon>Bacillota</taxon>
        <taxon>Bacilli</taxon>
        <taxon>Bacillales</taxon>
        <taxon>Alicyclobacillaceae</taxon>
        <taxon>Alicyclobacillus</taxon>
    </lineage>
</organism>
<keyword evidence="1" id="KW-0812">Transmembrane</keyword>
<dbReference type="Proteomes" id="UP001579974">
    <property type="component" value="Unassembled WGS sequence"/>
</dbReference>